<sequence length="567" mass="65682">MHTVYNVFPGIDLIYQELESASCAAMTYNNTDDNILEINHCHEGRAEYRMKDGSFIYLGEGDMFISSMRNQIVKIEFPLKYYKGFTVIFYVDKLAENISQIDLLNDLNIDFDALWEKFLGNNQHLMIHSRDEIEHIFKGMYSAPKASRKTYFKLKMLELLVFLNFFEVSPEEQRKLYFQQQVETIKHIHKQIIENPNVNYTIEALSRQNFISPTTLKTYYKEIYGIPIAADIRTNRMKQACKLLSQSQIKISDIAREVGYNSPSKFAAAFNNFTGISPSEYRKKVCQIKSTSRDLSEHSLELCDRSCQALAENQSMGRDITELKLAEENLISERDRLYSLLDTLPAYVCLIAPDYTIRFTNINYRKRFGEVKGRLCHELYFNMCRPCRNCMAPAVFNGNKLEWEWVSHKNGIFQVFQYPFYDADGTVLMLELFIEITERKHMEDNIRLSKERIFKSFDDTPILKIYSSLGDMRCLDVSDDFLCYTGYSREELIDTALAELNVFDSRAVNEVVQKVLQHGSCSNYEILLRKKSGDVSTVLLSAEKAGLDGELVLSSISTNYYRLKMGG</sequence>
<dbReference type="InterPro" id="IPR013656">
    <property type="entry name" value="PAS_4"/>
</dbReference>
<evidence type="ECO:0000256" key="3">
    <source>
        <dbReference type="ARBA" id="ARBA00023163"/>
    </source>
</evidence>
<organism evidence="5 6">
    <name type="scientific">Dehalobacterium formicoaceticum</name>
    <dbReference type="NCBI Taxonomy" id="51515"/>
    <lineage>
        <taxon>Bacteria</taxon>
        <taxon>Bacillati</taxon>
        <taxon>Bacillota</taxon>
        <taxon>Clostridia</taxon>
        <taxon>Eubacteriales</taxon>
        <taxon>Peptococcaceae</taxon>
        <taxon>Dehalobacterium</taxon>
    </lineage>
</organism>
<dbReference type="Pfam" id="PF08448">
    <property type="entry name" value="PAS_4"/>
    <property type="match status" value="1"/>
</dbReference>
<dbReference type="Proteomes" id="UP001524944">
    <property type="component" value="Unassembled WGS sequence"/>
</dbReference>
<dbReference type="InterPro" id="IPR009057">
    <property type="entry name" value="Homeodomain-like_sf"/>
</dbReference>
<proteinExistence type="predicted"/>
<dbReference type="PANTHER" id="PTHR47893:SF1">
    <property type="entry name" value="REGULATORY PROTEIN PCHR"/>
    <property type="match status" value="1"/>
</dbReference>
<dbReference type="SUPFAM" id="SSF55785">
    <property type="entry name" value="PYP-like sensor domain (PAS domain)"/>
    <property type="match status" value="2"/>
</dbReference>
<dbReference type="InterPro" id="IPR000014">
    <property type="entry name" value="PAS"/>
</dbReference>
<dbReference type="InterPro" id="IPR020449">
    <property type="entry name" value="Tscrpt_reg_AraC-type_HTH"/>
</dbReference>
<dbReference type="Gene3D" id="3.30.450.20">
    <property type="entry name" value="PAS domain"/>
    <property type="match status" value="2"/>
</dbReference>
<evidence type="ECO:0000313" key="5">
    <source>
        <dbReference type="EMBL" id="MCR6546444.1"/>
    </source>
</evidence>
<accession>A0ABT1Y955</accession>
<keyword evidence="1" id="KW-0805">Transcription regulation</keyword>
<dbReference type="InterPro" id="IPR053142">
    <property type="entry name" value="PchR_regulatory_protein"/>
</dbReference>
<dbReference type="SUPFAM" id="SSF46689">
    <property type="entry name" value="Homeodomain-like"/>
    <property type="match status" value="1"/>
</dbReference>
<feature type="domain" description="HTH araC/xylS-type" evidence="4">
    <location>
        <begin position="186"/>
        <end position="284"/>
    </location>
</feature>
<keyword evidence="3" id="KW-0804">Transcription</keyword>
<dbReference type="SMART" id="SM00342">
    <property type="entry name" value="HTH_ARAC"/>
    <property type="match status" value="1"/>
</dbReference>
<dbReference type="PROSITE" id="PS01124">
    <property type="entry name" value="HTH_ARAC_FAMILY_2"/>
    <property type="match status" value="1"/>
</dbReference>
<evidence type="ECO:0000313" key="6">
    <source>
        <dbReference type="Proteomes" id="UP001524944"/>
    </source>
</evidence>
<dbReference type="Pfam" id="PF12833">
    <property type="entry name" value="HTH_18"/>
    <property type="match status" value="1"/>
</dbReference>
<keyword evidence="6" id="KW-1185">Reference proteome</keyword>
<evidence type="ECO:0000259" key="4">
    <source>
        <dbReference type="PROSITE" id="PS01124"/>
    </source>
</evidence>
<evidence type="ECO:0000256" key="1">
    <source>
        <dbReference type="ARBA" id="ARBA00023015"/>
    </source>
</evidence>
<dbReference type="PANTHER" id="PTHR47893">
    <property type="entry name" value="REGULATORY PROTEIN PCHR"/>
    <property type="match status" value="1"/>
</dbReference>
<comment type="caution">
    <text evidence="5">The sequence shown here is derived from an EMBL/GenBank/DDBJ whole genome shotgun (WGS) entry which is preliminary data.</text>
</comment>
<dbReference type="RefSeq" id="WP_198306507.1">
    <property type="nucleotide sequence ID" value="NZ_CP022121.1"/>
</dbReference>
<dbReference type="Gene3D" id="1.10.10.60">
    <property type="entry name" value="Homeodomain-like"/>
    <property type="match status" value="1"/>
</dbReference>
<name>A0ABT1Y955_9FIRM</name>
<dbReference type="PROSITE" id="PS00041">
    <property type="entry name" value="HTH_ARAC_FAMILY_1"/>
    <property type="match status" value="1"/>
</dbReference>
<dbReference type="InterPro" id="IPR018062">
    <property type="entry name" value="HTH_AraC-typ_CS"/>
</dbReference>
<reference evidence="5 6" key="1">
    <citation type="submission" date="2022-08" db="EMBL/GenBank/DDBJ databases">
        <title>Proteogenomics of the novel Dehalobacterium formicoaceticum strain EZ94 highlights a key role of methyltransferases during anaerobic dichloromethane degradation.</title>
        <authorList>
            <person name="Wasmund K."/>
        </authorList>
    </citation>
    <scope>NUCLEOTIDE SEQUENCE [LARGE SCALE GENOMIC DNA]</scope>
    <source>
        <strain evidence="5 6">EZ94</strain>
    </source>
</reference>
<dbReference type="InterPro" id="IPR018060">
    <property type="entry name" value="HTH_AraC"/>
</dbReference>
<gene>
    <name evidence="5" type="ORF">NVS47_13145</name>
</gene>
<keyword evidence="2" id="KW-0238">DNA-binding</keyword>
<dbReference type="EMBL" id="JANPWE010000007">
    <property type="protein sequence ID" value="MCR6546444.1"/>
    <property type="molecule type" value="Genomic_DNA"/>
</dbReference>
<protein>
    <submittedName>
        <fullName evidence="5">Helix-turn-helix domain-containing protein</fullName>
    </submittedName>
</protein>
<dbReference type="CDD" id="cd00130">
    <property type="entry name" value="PAS"/>
    <property type="match status" value="1"/>
</dbReference>
<dbReference type="Pfam" id="PF13426">
    <property type="entry name" value="PAS_9"/>
    <property type="match status" value="1"/>
</dbReference>
<evidence type="ECO:0000256" key="2">
    <source>
        <dbReference type="ARBA" id="ARBA00023125"/>
    </source>
</evidence>
<dbReference type="PRINTS" id="PR00032">
    <property type="entry name" value="HTHARAC"/>
</dbReference>
<dbReference type="InterPro" id="IPR035965">
    <property type="entry name" value="PAS-like_dom_sf"/>
</dbReference>